<feature type="region of interest" description="Disordered" evidence="1">
    <location>
        <begin position="355"/>
        <end position="381"/>
    </location>
</feature>
<dbReference type="GO" id="GO:0004521">
    <property type="term" value="F:RNA endonuclease activity"/>
    <property type="evidence" value="ECO:0007669"/>
    <property type="project" value="TreeGrafter"/>
</dbReference>
<dbReference type="PANTHER" id="PTHR11203">
    <property type="entry name" value="CLEAVAGE AND POLYADENYLATION SPECIFICITY FACTOR FAMILY MEMBER"/>
    <property type="match status" value="1"/>
</dbReference>
<accession>A0A4R6TM73</accession>
<comment type="caution">
    <text evidence="3">The sequence shown here is derived from an EMBL/GenBank/DDBJ whole genome shotgun (WGS) entry which is preliminary data.</text>
</comment>
<dbReference type="PANTHER" id="PTHR11203:SF49">
    <property type="entry name" value="BLL1145 PROTEIN"/>
    <property type="match status" value="1"/>
</dbReference>
<dbReference type="AlphaFoldDB" id="A0A4R6TM73"/>
<dbReference type="Gene3D" id="3.60.15.10">
    <property type="entry name" value="Ribonuclease Z/Hydroxyacylglutathione hydrolase-like"/>
    <property type="match status" value="1"/>
</dbReference>
<dbReference type="InterPro" id="IPR026360">
    <property type="entry name" value="Xnuc_lig_assoc"/>
</dbReference>
<reference evidence="3 4" key="1">
    <citation type="submission" date="2019-03" db="EMBL/GenBank/DDBJ databases">
        <title>Genomic Encyclopedia of Archaeal and Bacterial Type Strains, Phase II (KMG-II): from individual species to whole genera.</title>
        <authorList>
            <person name="Goeker M."/>
        </authorList>
    </citation>
    <scope>NUCLEOTIDE SEQUENCE [LARGE SCALE GENOMIC DNA]</scope>
    <source>
        <strain evidence="3 4">DSM 18435</strain>
    </source>
</reference>
<proteinExistence type="predicted"/>
<gene>
    <name evidence="3" type="ORF">CLV82_0353</name>
</gene>
<evidence type="ECO:0000256" key="1">
    <source>
        <dbReference type="SAM" id="MobiDB-lite"/>
    </source>
</evidence>
<evidence type="ECO:0000259" key="2">
    <source>
        <dbReference type="Pfam" id="PF00753"/>
    </source>
</evidence>
<organism evidence="3 4">
    <name type="scientific">Zeaxanthinibacter enoshimensis</name>
    <dbReference type="NCBI Taxonomy" id="392009"/>
    <lineage>
        <taxon>Bacteria</taxon>
        <taxon>Pseudomonadati</taxon>
        <taxon>Bacteroidota</taxon>
        <taxon>Flavobacteriia</taxon>
        <taxon>Flavobacteriales</taxon>
        <taxon>Flavobacteriaceae</taxon>
        <taxon>Zeaxanthinibacter</taxon>
    </lineage>
</organism>
<dbReference type="InterPro" id="IPR036866">
    <property type="entry name" value="RibonucZ/Hydroxyglut_hydro"/>
</dbReference>
<keyword evidence="4" id="KW-1185">Reference proteome</keyword>
<dbReference type="InterPro" id="IPR050698">
    <property type="entry name" value="MBL"/>
</dbReference>
<feature type="domain" description="Metallo-beta-lactamase" evidence="2">
    <location>
        <begin position="42"/>
        <end position="155"/>
    </location>
</feature>
<protein>
    <submittedName>
        <fullName evidence="3">Putative mRNA 3-end processing factor</fullName>
    </submittedName>
</protein>
<name>A0A4R6TM73_9FLAO</name>
<dbReference type="SUPFAM" id="SSF56281">
    <property type="entry name" value="Metallo-hydrolase/oxidoreductase"/>
    <property type="match status" value="1"/>
</dbReference>
<dbReference type="InterPro" id="IPR001279">
    <property type="entry name" value="Metallo-B-lactamas"/>
</dbReference>
<evidence type="ECO:0000313" key="3">
    <source>
        <dbReference type="EMBL" id="TDQ32524.1"/>
    </source>
</evidence>
<evidence type="ECO:0000313" key="4">
    <source>
        <dbReference type="Proteomes" id="UP000295468"/>
    </source>
</evidence>
<dbReference type="EMBL" id="SNYI01000001">
    <property type="protein sequence ID" value="TDQ32524.1"/>
    <property type="molecule type" value="Genomic_DNA"/>
</dbReference>
<dbReference type="NCBIfam" id="TIGR04122">
    <property type="entry name" value="Xnuc_lig_assoc"/>
    <property type="match status" value="1"/>
</dbReference>
<dbReference type="Proteomes" id="UP000295468">
    <property type="component" value="Unassembled WGS sequence"/>
</dbReference>
<dbReference type="Pfam" id="PF00753">
    <property type="entry name" value="Lactamase_B"/>
    <property type="match status" value="1"/>
</dbReference>
<sequence>MQKVFYKTTGQAPRPMSRFSGQYIIIAYFHAAMKSPLLEFTDTGIYCAQADIFLDPWKPVKRAIITHGHADHSRYGHGEYITHHKNVPIIRHRLGEISVNGVEWGETFSRNGVQFSLHPAGHIVGSSQVRVEYKGEVWVFSGDYKTENDGLSTPYENVPCHTFITECTFGLPAFKWLPQAEVFRDINEWWSQNKAEGKTSVLFGYSLGKAQRLLKHLDTEVGTIYTHGAIENMNQVIREITPLPPTVRITRETKKEELAGNLVLAPPSAHGSPWIRKMVPYVSATASGWMAFRGARRRRAVDRGFVLSDHCDWQGLLASIKASGAEKVICTHGYSEIFARYLCEQGYDARTAETQYEGELAEMGNSSTEEDRENPAGNDQN</sequence>